<keyword evidence="1" id="KW-1133">Transmembrane helix</keyword>
<evidence type="ECO:0000313" key="2">
    <source>
        <dbReference type="EMBL" id="EJX00149.1"/>
    </source>
</evidence>
<gene>
    <name evidence="2" type="ORF">EVA_11746</name>
</gene>
<dbReference type="EMBL" id="AMCI01003508">
    <property type="protein sequence ID" value="EJX00149.1"/>
    <property type="molecule type" value="Genomic_DNA"/>
</dbReference>
<keyword evidence="1" id="KW-0812">Transmembrane</keyword>
<protein>
    <submittedName>
        <fullName evidence="2">Uncharacterized protein</fullName>
    </submittedName>
</protein>
<name>J9FZZ5_9ZZZZ</name>
<dbReference type="AlphaFoldDB" id="J9FZZ5"/>
<feature type="transmembrane region" description="Helical" evidence="1">
    <location>
        <begin position="6"/>
        <end position="28"/>
    </location>
</feature>
<reference evidence="2" key="1">
    <citation type="journal article" date="2012" name="PLoS ONE">
        <title>Gene sets for utilization of primary and secondary nutrition supplies in the distal gut of endangered iberian lynx.</title>
        <authorList>
            <person name="Alcaide M."/>
            <person name="Messina E."/>
            <person name="Richter M."/>
            <person name="Bargiela R."/>
            <person name="Peplies J."/>
            <person name="Huws S.A."/>
            <person name="Newbold C.J."/>
            <person name="Golyshin P.N."/>
            <person name="Simon M.A."/>
            <person name="Lopez G."/>
            <person name="Yakimov M.M."/>
            <person name="Ferrer M."/>
        </authorList>
    </citation>
    <scope>NUCLEOTIDE SEQUENCE</scope>
</reference>
<accession>J9FZZ5</accession>
<organism evidence="2">
    <name type="scientific">gut metagenome</name>
    <dbReference type="NCBI Taxonomy" id="749906"/>
    <lineage>
        <taxon>unclassified sequences</taxon>
        <taxon>metagenomes</taxon>
        <taxon>organismal metagenomes</taxon>
    </lineage>
</organism>
<proteinExistence type="predicted"/>
<feature type="non-terminal residue" evidence="2">
    <location>
        <position position="1"/>
    </location>
</feature>
<evidence type="ECO:0000256" key="1">
    <source>
        <dbReference type="SAM" id="Phobius"/>
    </source>
</evidence>
<comment type="caution">
    <text evidence="2">The sequence shown here is derived from an EMBL/GenBank/DDBJ whole genome shotgun (WGS) entry which is preliminary data.</text>
</comment>
<sequence>AYHDYIVLMIVYPVSWAVTAVALCWLYYRHQKILEKKPRFAKQTAEA</sequence>
<keyword evidence="1" id="KW-0472">Membrane</keyword>